<dbReference type="UniPathway" id="UPA00359">
    <property type="reaction ID" value="UER00482"/>
</dbReference>
<proteinExistence type="inferred from homology"/>
<dbReference type="InterPro" id="IPR027417">
    <property type="entry name" value="P-loop_NTPase"/>
</dbReference>
<dbReference type="GO" id="GO:0009029">
    <property type="term" value="F:lipid-A 4'-kinase activity"/>
    <property type="evidence" value="ECO:0007669"/>
    <property type="project" value="UniProtKB-UniRule"/>
</dbReference>
<evidence type="ECO:0000256" key="5">
    <source>
        <dbReference type="ARBA" id="ARBA00022516"/>
    </source>
</evidence>
<evidence type="ECO:0000256" key="6">
    <source>
        <dbReference type="ARBA" id="ARBA00022556"/>
    </source>
</evidence>
<dbReference type="InterPro" id="IPR003758">
    <property type="entry name" value="LpxK"/>
</dbReference>
<evidence type="ECO:0000313" key="14">
    <source>
        <dbReference type="EMBL" id="TCO08281.1"/>
    </source>
</evidence>
<comment type="pathway">
    <text evidence="2 13">Glycolipid biosynthesis; lipid IV(A) biosynthesis; lipid IV(A) from (3R)-3-hydroxytetradecanoyl-[acyl-carrier-protein] and UDP-N-acetyl-alpha-D-glucosamine: step 6/6.</text>
</comment>
<dbReference type="AlphaFoldDB" id="A0A4R2GLB8"/>
<dbReference type="Proteomes" id="UP000295221">
    <property type="component" value="Unassembled WGS sequence"/>
</dbReference>
<keyword evidence="10 13" id="KW-0067">ATP-binding</keyword>
<evidence type="ECO:0000256" key="13">
    <source>
        <dbReference type="HAMAP-Rule" id="MF_00409"/>
    </source>
</evidence>
<dbReference type="Pfam" id="PF02606">
    <property type="entry name" value="LpxK"/>
    <property type="match status" value="1"/>
</dbReference>
<dbReference type="GO" id="GO:0009245">
    <property type="term" value="P:lipid A biosynthetic process"/>
    <property type="evidence" value="ECO:0007669"/>
    <property type="project" value="UniProtKB-UniRule"/>
</dbReference>
<dbReference type="SUPFAM" id="SSF52540">
    <property type="entry name" value="P-loop containing nucleoside triphosphate hydrolases"/>
    <property type="match status" value="1"/>
</dbReference>
<comment type="function">
    <text evidence="1 13">Transfers the gamma-phosphate of ATP to the 4'-position of a tetraacyldisaccharide 1-phosphate intermediate (termed DS-1-P) to form tetraacyldisaccharide 1,4'-bis-phosphate (lipid IVA).</text>
</comment>
<feature type="binding site" evidence="13">
    <location>
        <begin position="47"/>
        <end position="54"/>
    </location>
    <ligand>
        <name>ATP</name>
        <dbReference type="ChEBI" id="CHEBI:30616"/>
    </ligand>
</feature>
<gene>
    <name evidence="13" type="primary">lpxK</name>
    <name evidence="14" type="ORF">EV194_10583</name>
</gene>
<comment type="caution">
    <text evidence="14">The sequence shown here is derived from an EMBL/GenBank/DDBJ whole genome shotgun (WGS) entry which is preliminary data.</text>
</comment>
<name>A0A4R2GLB8_9BACT</name>
<dbReference type="HAMAP" id="MF_00409">
    <property type="entry name" value="LpxK"/>
    <property type="match status" value="1"/>
</dbReference>
<evidence type="ECO:0000256" key="2">
    <source>
        <dbReference type="ARBA" id="ARBA00004870"/>
    </source>
</evidence>
<dbReference type="RefSeq" id="WP_132433585.1">
    <property type="nucleotide sequence ID" value="NZ_SLWK01000005.1"/>
</dbReference>
<dbReference type="EC" id="2.7.1.130" evidence="3 13"/>
<comment type="similarity">
    <text evidence="13">Belongs to the LpxK family.</text>
</comment>
<comment type="catalytic activity">
    <reaction evidence="13">
        <text>a lipid A disaccharide + ATP = a lipid IVA + ADP + H(+)</text>
        <dbReference type="Rhea" id="RHEA:67840"/>
        <dbReference type="ChEBI" id="CHEBI:15378"/>
        <dbReference type="ChEBI" id="CHEBI:30616"/>
        <dbReference type="ChEBI" id="CHEBI:176343"/>
        <dbReference type="ChEBI" id="CHEBI:176425"/>
        <dbReference type="ChEBI" id="CHEBI:456216"/>
        <dbReference type="EC" id="2.7.1.130"/>
    </reaction>
</comment>
<evidence type="ECO:0000313" key="15">
    <source>
        <dbReference type="Proteomes" id="UP000295221"/>
    </source>
</evidence>
<dbReference type="NCBIfam" id="TIGR00682">
    <property type="entry name" value="lpxK"/>
    <property type="match status" value="1"/>
</dbReference>
<keyword evidence="11 13" id="KW-0443">Lipid metabolism</keyword>
<reference evidence="14 15" key="1">
    <citation type="submission" date="2019-03" db="EMBL/GenBank/DDBJ databases">
        <title>Genomic Encyclopedia of Type Strains, Phase IV (KMG-IV): sequencing the most valuable type-strain genomes for metagenomic binning, comparative biology and taxonomic classification.</title>
        <authorList>
            <person name="Goeker M."/>
        </authorList>
    </citation>
    <scope>NUCLEOTIDE SEQUENCE [LARGE SCALE GENOMIC DNA]</scope>
    <source>
        <strain evidence="14 15">DSM 24179</strain>
    </source>
</reference>
<keyword evidence="7 13" id="KW-0808">Transferase</keyword>
<protein>
    <recommendedName>
        <fullName evidence="4 13">Tetraacyldisaccharide 4'-kinase</fullName>
        <ecNumber evidence="3 13">2.7.1.130</ecNumber>
    </recommendedName>
    <alternativeName>
        <fullName evidence="12 13">Lipid A 4'-kinase</fullName>
    </alternativeName>
</protein>
<sequence length="356" mass="40599">MMFLRKLLLPFTWLYAFIMHARNFMFDKGILSSQSYNVPVISIGNITVGGTGKTPLAEHVIRLLLPHHSCAMLSRGYGRKTRGVFLADAASDYKTIGDEPMQMHRKFKELTVVVAEKRQAGMELLLSKSSSPNVVVLDDAYQHRYVKPGFSILVTDYHRPMWKDFCFPAGNLREPLSGIKRANLIVVNKVPGNLSLVEADAIRKKLRKCDSQQMFFTTVVYKNPAPLLKNNAQDKSFQEILSEKNTPLVAMAGIGNPEPFFKMAREFGVPVSTIRFPDHHDFSENDIRKIDEEGKRIGFPNPMILTTEKDAIRLDSNKHVSEQMKSRIWYIPIELEFLFGEQVIFDKKIKDYVGKN</sequence>
<dbReference type="OrthoDB" id="9766423at2"/>
<dbReference type="GO" id="GO:0005886">
    <property type="term" value="C:plasma membrane"/>
    <property type="evidence" value="ECO:0007669"/>
    <property type="project" value="TreeGrafter"/>
</dbReference>
<keyword evidence="6 13" id="KW-0441">Lipid A biosynthesis</keyword>
<keyword evidence="9 13" id="KW-0418">Kinase</keyword>
<evidence type="ECO:0000256" key="11">
    <source>
        <dbReference type="ARBA" id="ARBA00023098"/>
    </source>
</evidence>
<evidence type="ECO:0000256" key="10">
    <source>
        <dbReference type="ARBA" id="ARBA00022840"/>
    </source>
</evidence>
<keyword evidence="5 13" id="KW-0444">Lipid biosynthesis</keyword>
<dbReference type="PANTHER" id="PTHR42724:SF1">
    <property type="entry name" value="TETRAACYLDISACCHARIDE 4'-KINASE, MITOCHONDRIAL-RELATED"/>
    <property type="match status" value="1"/>
</dbReference>
<keyword evidence="8 13" id="KW-0547">Nucleotide-binding</keyword>
<dbReference type="GO" id="GO:0005524">
    <property type="term" value="F:ATP binding"/>
    <property type="evidence" value="ECO:0007669"/>
    <property type="project" value="UniProtKB-UniRule"/>
</dbReference>
<evidence type="ECO:0000256" key="4">
    <source>
        <dbReference type="ARBA" id="ARBA00016436"/>
    </source>
</evidence>
<evidence type="ECO:0000256" key="8">
    <source>
        <dbReference type="ARBA" id="ARBA00022741"/>
    </source>
</evidence>
<dbReference type="PANTHER" id="PTHR42724">
    <property type="entry name" value="TETRAACYLDISACCHARIDE 4'-KINASE"/>
    <property type="match status" value="1"/>
</dbReference>
<dbReference type="EMBL" id="SLWK01000005">
    <property type="protein sequence ID" value="TCO08281.1"/>
    <property type="molecule type" value="Genomic_DNA"/>
</dbReference>
<evidence type="ECO:0000256" key="9">
    <source>
        <dbReference type="ARBA" id="ARBA00022777"/>
    </source>
</evidence>
<keyword evidence="15" id="KW-1185">Reference proteome</keyword>
<evidence type="ECO:0000256" key="1">
    <source>
        <dbReference type="ARBA" id="ARBA00002274"/>
    </source>
</evidence>
<organism evidence="14 15">
    <name type="scientific">Natronoflexus pectinivorans</name>
    <dbReference type="NCBI Taxonomy" id="682526"/>
    <lineage>
        <taxon>Bacteria</taxon>
        <taxon>Pseudomonadati</taxon>
        <taxon>Bacteroidota</taxon>
        <taxon>Bacteroidia</taxon>
        <taxon>Marinilabiliales</taxon>
        <taxon>Marinilabiliaceae</taxon>
        <taxon>Natronoflexus</taxon>
    </lineage>
</organism>
<evidence type="ECO:0000256" key="7">
    <source>
        <dbReference type="ARBA" id="ARBA00022679"/>
    </source>
</evidence>
<accession>A0A4R2GLB8</accession>
<evidence type="ECO:0000256" key="12">
    <source>
        <dbReference type="ARBA" id="ARBA00029757"/>
    </source>
</evidence>
<evidence type="ECO:0000256" key="3">
    <source>
        <dbReference type="ARBA" id="ARBA00012071"/>
    </source>
</evidence>
<dbReference type="GO" id="GO:0009244">
    <property type="term" value="P:lipopolysaccharide core region biosynthetic process"/>
    <property type="evidence" value="ECO:0007669"/>
    <property type="project" value="TreeGrafter"/>
</dbReference>